<keyword evidence="1" id="KW-0472">Membrane</keyword>
<keyword evidence="3" id="KW-1185">Reference proteome</keyword>
<dbReference type="PROSITE" id="PS51257">
    <property type="entry name" value="PROKAR_LIPOPROTEIN"/>
    <property type="match status" value="1"/>
</dbReference>
<dbReference type="EMBL" id="JANGCH010000008">
    <property type="protein sequence ID" value="MCQ5121927.1"/>
    <property type="molecule type" value="Genomic_DNA"/>
</dbReference>
<protein>
    <submittedName>
        <fullName evidence="2">ECF transporter S component</fullName>
    </submittedName>
</protein>
<keyword evidence="1" id="KW-0812">Transmembrane</keyword>
<feature type="transmembrane region" description="Helical" evidence="1">
    <location>
        <begin position="38"/>
        <end position="64"/>
    </location>
</feature>
<accession>A0ABT1SLB8</accession>
<feature type="transmembrane region" description="Helical" evidence="1">
    <location>
        <begin position="6"/>
        <end position="26"/>
    </location>
</feature>
<reference evidence="2 3" key="1">
    <citation type="submission" date="2022-06" db="EMBL/GenBank/DDBJ databases">
        <title>Isolation of gut microbiota from human fecal samples.</title>
        <authorList>
            <person name="Pamer E.G."/>
            <person name="Barat B."/>
            <person name="Waligurski E."/>
            <person name="Medina S."/>
            <person name="Paddock L."/>
            <person name="Mostad J."/>
        </authorList>
    </citation>
    <scope>NUCLEOTIDE SEQUENCE [LARGE SCALE GENOMIC DNA]</scope>
    <source>
        <strain evidence="2 3">DFI.6.1</strain>
    </source>
</reference>
<sequence>MKKISVKQMSITALLAACCYIGFMYLKINIPVGDMMTAIHFGNTFCVLAALLCGGVSGGLAGAIGMGIADLMDPLYVASAPKTIFLKFMIGVITGFMAHRILKLADAHQDQKRSLKLALIASSCGMLFNVIAEPIVSFFYKNYLLGVPYSAAKMFAAFTAATTLTNAITSVIIASLLYSVLCKKFYYTKRD</sequence>
<dbReference type="Gene3D" id="1.10.1760.20">
    <property type="match status" value="1"/>
</dbReference>
<proteinExistence type="predicted"/>
<feature type="transmembrane region" description="Helical" evidence="1">
    <location>
        <begin position="84"/>
        <end position="102"/>
    </location>
</feature>
<name>A0ABT1SLB8_9FIRM</name>
<organism evidence="2 3">
    <name type="scientific">Massilicoli timonensis</name>
    <dbReference type="NCBI Taxonomy" id="2015901"/>
    <lineage>
        <taxon>Bacteria</taxon>
        <taxon>Bacillati</taxon>
        <taxon>Bacillota</taxon>
        <taxon>Erysipelotrichia</taxon>
        <taxon>Erysipelotrichales</taxon>
        <taxon>Erysipelotrichaceae</taxon>
        <taxon>Massilicoli</taxon>
    </lineage>
</organism>
<dbReference type="Proteomes" id="UP001524435">
    <property type="component" value="Unassembled WGS sequence"/>
</dbReference>
<comment type="caution">
    <text evidence="2">The sequence shown here is derived from an EMBL/GenBank/DDBJ whole genome shotgun (WGS) entry which is preliminary data.</text>
</comment>
<feature type="transmembrane region" description="Helical" evidence="1">
    <location>
        <begin position="114"/>
        <end position="135"/>
    </location>
</feature>
<dbReference type="Pfam" id="PF07155">
    <property type="entry name" value="ECF-ribofla_trS"/>
    <property type="match status" value="1"/>
</dbReference>
<evidence type="ECO:0000313" key="3">
    <source>
        <dbReference type="Proteomes" id="UP001524435"/>
    </source>
</evidence>
<feature type="transmembrane region" description="Helical" evidence="1">
    <location>
        <begin position="155"/>
        <end position="181"/>
    </location>
</feature>
<keyword evidence="1" id="KW-1133">Transmembrane helix</keyword>
<gene>
    <name evidence="2" type="ORF">NE663_06610</name>
</gene>
<dbReference type="InterPro" id="IPR009825">
    <property type="entry name" value="ECF_substrate-spec-like"/>
</dbReference>
<dbReference type="RefSeq" id="WP_102269236.1">
    <property type="nucleotide sequence ID" value="NZ_CALVCM010000052.1"/>
</dbReference>
<evidence type="ECO:0000256" key="1">
    <source>
        <dbReference type="SAM" id="Phobius"/>
    </source>
</evidence>
<evidence type="ECO:0000313" key="2">
    <source>
        <dbReference type="EMBL" id="MCQ5121927.1"/>
    </source>
</evidence>